<evidence type="ECO:0000256" key="4">
    <source>
        <dbReference type="ARBA" id="ARBA00022598"/>
    </source>
</evidence>
<evidence type="ECO:0000313" key="13">
    <source>
        <dbReference type="Proteomes" id="UP000682403"/>
    </source>
</evidence>
<proteinExistence type="inferred from homology"/>
<dbReference type="EC" id="6.1.1.14" evidence="10"/>
<evidence type="ECO:0000256" key="6">
    <source>
        <dbReference type="ARBA" id="ARBA00022840"/>
    </source>
</evidence>
<dbReference type="PANTHER" id="PTHR30075:SF2">
    <property type="entry name" value="GLYCINE--TRNA LIGASE, CHLOROPLASTIC_MITOCHONDRIAL 2"/>
    <property type="match status" value="1"/>
</dbReference>
<feature type="domain" description="DALR anticodon binding" evidence="11">
    <location>
        <begin position="581"/>
        <end position="679"/>
    </location>
</feature>
<dbReference type="PROSITE" id="PS50861">
    <property type="entry name" value="AA_TRNA_LIGASE_II_GLYAB"/>
    <property type="match status" value="1"/>
</dbReference>
<dbReference type="GO" id="GO:0004820">
    <property type="term" value="F:glycine-tRNA ligase activity"/>
    <property type="evidence" value="ECO:0007669"/>
    <property type="project" value="UniProtKB-EC"/>
</dbReference>
<dbReference type="PRINTS" id="PR01045">
    <property type="entry name" value="TRNASYNTHGB"/>
</dbReference>
<name>A0ABS5LG52_9BACI</name>
<gene>
    <name evidence="10 12" type="primary">glyS</name>
    <name evidence="12" type="ORF">J9317_13245</name>
</gene>
<organism evidence="12 13">
    <name type="scientific">Metabacillus flavus</name>
    <dbReference type="NCBI Taxonomy" id="2823519"/>
    <lineage>
        <taxon>Bacteria</taxon>
        <taxon>Bacillati</taxon>
        <taxon>Bacillota</taxon>
        <taxon>Bacilli</taxon>
        <taxon>Bacillales</taxon>
        <taxon>Bacillaceae</taxon>
        <taxon>Metabacillus</taxon>
    </lineage>
</organism>
<dbReference type="InterPro" id="IPR008909">
    <property type="entry name" value="DALR_anticod-bd"/>
</dbReference>
<evidence type="ECO:0000256" key="5">
    <source>
        <dbReference type="ARBA" id="ARBA00022741"/>
    </source>
</evidence>
<evidence type="ECO:0000256" key="10">
    <source>
        <dbReference type="HAMAP-Rule" id="MF_00255"/>
    </source>
</evidence>
<comment type="similarity">
    <text evidence="2 10">Belongs to the class-II aminoacyl-tRNA synthetase family.</text>
</comment>
<evidence type="ECO:0000256" key="3">
    <source>
        <dbReference type="ARBA" id="ARBA00022490"/>
    </source>
</evidence>
<dbReference type="SUPFAM" id="SSF109604">
    <property type="entry name" value="HD-domain/PDEase-like"/>
    <property type="match status" value="1"/>
</dbReference>
<dbReference type="InterPro" id="IPR006194">
    <property type="entry name" value="Gly-tRNA-synth_heterodimer"/>
</dbReference>
<comment type="catalytic activity">
    <reaction evidence="9 10">
        <text>tRNA(Gly) + glycine + ATP = glycyl-tRNA(Gly) + AMP + diphosphate</text>
        <dbReference type="Rhea" id="RHEA:16013"/>
        <dbReference type="Rhea" id="RHEA-COMP:9664"/>
        <dbReference type="Rhea" id="RHEA-COMP:9683"/>
        <dbReference type="ChEBI" id="CHEBI:30616"/>
        <dbReference type="ChEBI" id="CHEBI:33019"/>
        <dbReference type="ChEBI" id="CHEBI:57305"/>
        <dbReference type="ChEBI" id="CHEBI:78442"/>
        <dbReference type="ChEBI" id="CHEBI:78522"/>
        <dbReference type="ChEBI" id="CHEBI:456215"/>
        <dbReference type="EC" id="6.1.1.14"/>
    </reaction>
</comment>
<dbReference type="EMBL" id="JAGVRK010000001">
    <property type="protein sequence ID" value="MBS2969732.1"/>
    <property type="molecule type" value="Genomic_DNA"/>
</dbReference>
<evidence type="ECO:0000256" key="8">
    <source>
        <dbReference type="ARBA" id="ARBA00023146"/>
    </source>
</evidence>
<dbReference type="RefSeq" id="WP_211559329.1">
    <property type="nucleotide sequence ID" value="NZ_JAGVRK010000001.1"/>
</dbReference>
<protein>
    <recommendedName>
        <fullName evidence="10">Glycine--tRNA ligase beta subunit</fullName>
        <ecNumber evidence="10">6.1.1.14</ecNumber>
    </recommendedName>
    <alternativeName>
        <fullName evidence="10">Glycyl-tRNA synthetase beta subunit</fullName>
        <shortName evidence="10">GlyRS</shortName>
    </alternativeName>
</protein>
<accession>A0ABS5LG52</accession>
<reference evidence="12 13" key="1">
    <citation type="submission" date="2021-04" db="EMBL/GenBank/DDBJ databases">
        <title>Metabacillus sp. strain KIGAM252 whole genome sequence.</title>
        <authorList>
            <person name="Seo M.-J."/>
            <person name="Cho E.-S."/>
            <person name="Hwang C.Y."/>
            <person name="Yoon D.J."/>
        </authorList>
    </citation>
    <scope>NUCLEOTIDE SEQUENCE [LARGE SCALE GENOMIC DNA]</scope>
    <source>
        <strain evidence="12 13">KIGAM252</strain>
    </source>
</reference>
<evidence type="ECO:0000256" key="7">
    <source>
        <dbReference type="ARBA" id="ARBA00022917"/>
    </source>
</evidence>
<sequence>MNKRDLLIEIRLEELPARFVTDSMNQLGEKVQKWLNDHSVPFGAMKLYSTPRRLAVFVSGLAEKQEDVTEEAKGPAKKIALDGEGNWSKAAMGFCRGQGASVEDIYFKEINGVEYVHVQKHVKGQFTIDLLKNMDKVLSSLTFPKNMKWGSQDMRYARPIKSIIALFGSEVIPFALAGIRTGTETSGHRFLGEASVSITDPASYENELNAQYVVANTAVRKQMIRQQLDEMAKKNHWVIPVDEDLLEEVSNLVEYPTALYGKFEADYLTLPEEVLVTTMKEHQRYFPVKDEKGVLLPYFVTVRNGNDVHLEQVARGNEKVLRARLSDAAFFYNEDHKLQIGVAAEKLEKIVFHEELGSLGDKVRRVTALSDALSNRLELNEEVHEDAKRAAQISKFDLVSHMVYEFPELQGVMGEKYARLLGEKETVAAAINEHYSPRHSEDPIPASEAGAVVAIADKLDTITAFFSIGMLPTGSQDPYALRRQASGIVQILIGYNWKIPLQELFQLSLATLEAAEPEKLIEDLTGFFKMRAKYVMEERNIRYDLIEAILQSSEAEVTSMIKRADVLASESGTESFKETIEAFSRVLNIAGKAKDDTAVDPALFENEHEKALHAKAEKAISGYYMAAASSDFVRAFDELKTMTPEITSYFDHTMIMAEDEKVKMNRLAQMKQLADVIRSFAETNSIIVK</sequence>
<evidence type="ECO:0000256" key="1">
    <source>
        <dbReference type="ARBA" id="ARBA00004496"/>
    </source>
</evidence>
<dbReference type="Pfam" id="PF02092">
    <property type="entry name" value="tRNA_synt_2f"/>
    <property type="match status" value="1"/>
</dbReference>
<evidence type="ECO:0000256" key="9">
    <source>
        <dbReference type="ARBA" id="ARBA00047937"/>
    </source>
</evidence>
<evidence type="ECO:0000259" key="11">
    <source>
        <dbReference type="Pfam" id="PF05746"/>
    </source>
</evidence>
<dbReference type="PANTHER" id="PTHR30075">
    <property type="entry name" value="GLYCYL-TRNA SYNTHETASE"/>
    <property type="match status" value="1"/>
</dbReference>
<keyword evidence="6 10" id="KW-0067">ATP-binding</keyword>
<keyword evidence="4 10" id="KW-0436">Ligase</keyword>
<evidence type="ECO:0000313" key="12">
    <source>
        <dbReference type="EMBL" id="MBS2969732.1"/>
    </source>
</evidence>
<comment type="caution">
    <text evidence="12">The sequence shown here is derived from an EMBL/GenBank/DDBJ whole genome shotgun (WGS) entry which is preliminary data.</text>
</comment>
<keyword evidence="13" id="KW-1185">Reference proteome</keyword>
<keyword evidence="7 10" id="KW-0648">Protein biosynthesis</keyword>
<dbReference type="HAMAP" id="MF_00255">
    <property type="entry name" value="Gly_tRNA_synth_beta"/>
    <property type="match status" value="1"/>
</dbReference>
<keyword evidence="5 10" id="KW-0547">Nucleotide-binding</keyword>
<dbReference type="InterPro" id="IPR015944">
    <property type="entry name" value="Gly-tRNA-synth_bsu"/>
</dbReference>
<dbReference type="Proteomes" id="UP000682403">
    <property type="component" value="Unassembled WGS sequence"/>
</dbReference>
<comment type="subunit">
    <text evidence="10">Tetramer of two alpha and two beta subunits.</text>
</comment>
<comment type="subcellular location">
    <subcellularLocation>
        <location evidence="1 10">Cytoplasm</location>
    </subcellularLocation>
</comment>
<dbReference type="NCBIfam" id="TIGR00211">
    <property type="entry name" value="glyS"/>
    <property type="match status" value="1"/>
</dbReference>
<dbReference type="Pfam" id="PF05746">
    <property type="entry name" value="DALR_1"/>
    <property type="match status" value="1"/>
</dbReference>
<keyword evidence="3 10" id="KW-0963">Cytoplasm</keyword>
<evidence type="ECO:0000256" key="2">
    <source>
        <dbReference type="ARBA" id="ARBA00008226"/>
    </source>
</evidence>
<keyword evidence="8 10" id="KW-0030">Aminoacyl-tRNA synthetase</keyword>